<dbReference type="EMBL" id="FZQP02006255">
    <property type="protein sequence ID" value="VVD02716.1"/>
    <property type="molecule type" value="Genomic_DNA"/>
</dbReference>
<evidence type="ECO:0000313" key="3">
    <source>
        <dbReference type="Proteomes" id="UP000324832"/>
    </source>
</evidence>
<dbReference type="PRINTS" id="PR00180">
    <property type="entry name" value="CRETINALDHBP"/>
</dbReference>
<dbReference type="PROSITE" id="PS50191">
    <property type="entry name" value="CRAL_TRIO"/>
    <property type="match status" value="1"/>
</dbReference>
<dbReference type="AlphaFoldDB" id="A0A5E4R0L6"/>
<dbReference type="PANTHER" id="PTHR10174">
    <property type="entry name" value="ALPHA-TOCOPHEROL TRANSFER PROTEIN-RELATED"/>
    <property type="match status" value="1"/>
</dbReference>
<dbReference type="GO" id="GO:0016020">
    <property type="term" value="C:membrane"/>
    <property type="evidence" value="ECO:0007669"/>
    <property type="project" value="TreeGrafter"/>
</dbReference>
<dbReference type="SUPFAM" id="SSF52087">
    <property type="entry name" value="CRAL/TRIO domain"/>
    <property type="match status" value="1"/>
</dbReference>
<dbReference type="SMART" id="SM00516">
    <property type="entry name" value="SEC14"/>
    <property type="match status" value="1"/>
</dbReference>
<reference evidence="2 3" key="1">
    <citation type="submission" date="2017-07" db="EMBL/GenBank/DDBJ databases">
        <authorList>
            <person name="Talla V."/>
            <person name="Backstrom N."/>
        </authorList>
    </citation>
    <scope>NUCLEOTIDE SEQUENCE [LARGE SCALE GENOMIC DNA]</scope>
</reference>
<dbReference type="InterPro" id="IPR036865">
    <property type="entry name" value="CRAL-TRIO_dom_sf"/>
</dbReference>
<accession>A0A5E4R0L6</accession>
<dbReference type="Pfam" id="PF00650">
    <property type="entry name" value="CRAL_TRIO"/>
    <property type="match status" value="1"/>
</dbReference>
<evidence type="ECO:0000259" key="1">
    <source>
        <dbReference type="PROSITE" id="PS50191"/>
    </source>
</evidence>
<dbReference type="Gene3D" id="3.40.525.10">
    <property type="entry name" value="CRAL-TRIO lipid binding domain"/>
    <property type="match status" value="1"/>
</dbReference>
<keyword evidence="3" id="KW-1185">Reference proteome</keyword>
<dbReference type="Proteomes" id="UP000324832">
    <property type="component" value="Unassembled WGS sequence"/>
</dbReference>
<organism evidence="2 3">
    <name type="scientific">Leptidea sinapis</name>
    <dbReference type="NCBI Taxonomy" id="189913"/>
    <lineage>
        <taxon>Eukaryota</taxon>
        <taxon>Metazoa</taxon>
        <taxon>Ecdysozoa</taxon>
        <taxon>Arthropoda</taxon>
        <taxon>Hexapoda</taxon>
        <taxon>Insecta</taxon>
        <taxon>Pterygota</taxon>
        <taxon>Neoptera</taxon>
        <taxon>Endopterygota</taxon>
        <taxon>Lepidoptera</taxon>
        <taxon>Glossata</taxon>
        <taxon>Ditrysia</taxon>
        <taxon>Papilionoidea</taxon>
        <taxon>Pieridae</taxon>
        <taxon>Dismorphiinae</taxon>
        <taxon>Leptidea</taxon>
    </lineage>
</organism>
<dbReference type="CDD" id="cd00170">
    <property type="entry name" value="SEC14"/>
    <property type="match status" value="1"/>
</dbReference>
<dbReference type="PANTHER" id="PTHR10174:SF220">
    <property type="entry name" value="LD41874P"/>
    <property type="match status" value="1"/>
</dbReference>
<protein>
    <recommendedName>
        <fullName evidence="1">CRAL-TRIO domain-containing protein</fullName>
    </recommendedName>
</protein>
<dbReference type="SMART" id="SM01100">
    <property type="entry name" value="CRAL_TRIO_N"/>
    <property type="match status" value="1"/>
</dbReference>
<feature type="non-terminal residue" evidence="2">
    <location>
        <position position="1"/>
    </location>
</feature>
<dbReference type="SUPFAM" id="SSF46938">
    <property type="entry name" value="CRAL/TRIO N-terminal domain"/>
    <property type="match status" value="1"/>
</dbReference>
<gene>
    <name evidence="2" type="ORF">LSINAPIS_LOCUS12873</name>
</gene>
<dbReference type="InterPro" id="IPR011074">
    <property type="entry name" value="CRAL/TRIO_N_dom"/>
</dbReference>
<name>A0A5E4R0L6_9NEOP</name>
<dbReference type="InterPro" id="IPR036273">
    <property type="entry name" value="CRAL/TRIO_N_dom_sf"/>
</dbReference>
<dbReference type="GO" id="GO:1902936">
    <property type="term" value="F:phosphatidylinositol bisphosphate binding"/>
    <property type="evidence" value="ECO:0007669"/>
    <property type="project" value="TreeGrafter"/>
</dbReference>
<evidence type="ECO:0000313" key="2">
    <source>
        <dbReference type="EMBL" id="VVD02716.1"/>
    </source>
</evidence>
<proteinExistence type="predicted"/>
<dbReference type="InterPro" id="IPR001251">
    <property type="entry name" value="CRAL-TRIO_dom"/>
</dbReference>
<dbReference type="Gene3D" id="1.20.5.1200">
    <property type="entry name" value="Alpha-tocopherol transfer"/>
    <property type="match status" value="1"/>
</dbReference>
<dbReference type="Gene3D" id="1.10.8.20">
    <property type="entry name" value="N-terminal domain of phosphatidylinositol transfer protein sec14p"/>
    <property type="match status" value="1"/>
</dbReference>
<sequence>TVQSSLVSVTPSVRSVCQRSLSRALSTVSITLIQLFSSHITMGRVSQHMLSDVSKLPGVQLGDFLLQFELEEPKESVKEIARRELRETPDIVEPAVQELRRLLEEEKDLHVPLDRDAWLIRFLRPCKFYPESALELIKRYYSFKVKHHKHYEGLTPSKEQNIFNQNILKVLPTRDQLGRRVLVLELGTKWNHNKCTLDEVFKGCVLFLEAAMLEPETQICGAVVIFDMDGLSLQQCWQFTPQFAKRIVDWLQEAIPLRIKGFYIINQPYIFNMVFQLFKPLLKEKLRSRIVFMGNDKELLHKHISAKNLPEKYGGSLAIPDVTGAQWLELLLHCDKEFQAINSYGYKTTD</sequence>
<feature type="domain" description="CRAL-TRIO" evidence="1">
    <location>
        <begin position="155"/>
        <end position="321"/>
    </location>
</feature>